<sequence length="78" mass="8500">MPTDRRGFWTRRRVFTVMGAAALLVLTGAVIELFVGGAAHRWGMLLVMLGSVTTIVGIIGNSFRQSYAEQPPGPRSPR</sequence>
<evidence type="ECO:0000256" key="1">
    <source>
        <dbReference type="SAM" id="Phobius"/>
    </source>
</evidence>
<dbReference type="RefSeq" id="WP_377335550.1">
    <property type="nucleotide sequence ID" value="NZ_JBHLUE010000002.1"/>
</dbReference>
<accession>A0ABV6NRA8</accession>
<evidence type="ECO:0000313" key="3">
    <source>
        <dbReference type="Proteomes" id="UP001589894"/>
    </source>
</evidence>
<gene>
    <name evidence="2" type="ORF">ACFFHU_03465</name>
</gene>
<evidence type="ECO:0000313" key="2">
    <source>
        <dbReference type="EMBL" id="MFC0563226.1"/>
    </source>
</evidence>
<keyword evidence="1" id="KW-1133">Transmembrane helix</keyword>
<dbReference type="Proteomes" id="UP001589894">
    <property type="component" value="Unassembled WGS sequence"/>
</dbReference>
<keyword evidence="1" id="KW-0812">Transmembrane</keyword>
<dbReference type="EMBL" id="JBHLUE010000002">
    <property type="protein sequence ID" value="MFC0563226.1"/>
    <property type="molecule type" value="Genomic_DNA"/>
</dbReference>
<keyword evidence="3" id="KW-1185">Reference proteome</keyword>
<protein>
    <submittedName>
        <fullName evidence="2">Uncharacterized protein</fullName>
    </submittedName>
</protein>
<comment type="caution">
    <text evidence="2">The sequence shown here is derived from an EMBL/GenBank/DDBJ whole genome shotgun (WGS) entry which is preliminary data.</text>
</comment>
<organism evidence="2 3">
    <name type="scientific">Plantactinospora siamensis</name>
    <dbReference type="NCBI Taxonomy" id="555372"/>
    <lineage>
        <taxon>Bacteria</taxon>
        <taxon>Bacillati</taxon>
        <taxon>Actinomycetota</taxon>
        <taxon>Actinomycetes</taxon>
        <taxon>Micromonosporales</taxon>
        <taxon>Micromonosporaceae</taxon>
        <taxon>Plantactinospora</taxon>
    </lineage>
</organism>
<feature type="transmembrane region" description="Helical" evidence="1">
    <location>
        <begin position="42"/>
        <end position="60"/>
    </location>
</feature>
<name>A0ABV6NRA8_9ACTN</name>
<proteinExistence type="predicted"/>
<feature type="transmembrane region" description="Helical" evidence="1">
    <location>
        <begin position="14"/>
        <end position="36"/>
    </location>
</feature>
<keyword evidence="1" id="KW-0472">Membrane</keyword>
<reference evidence="2 3" key="1">
    <citation type="submission" date="2024-09" db="EMBL/GenBank/DDBJ databases">
        <authorList>
            <person name="Sun Q."/>
            <person name="Mori K."/>
        </authorList>
    </citation>
    <scope>NUCLEOTIDE SEQUENCE [LARGE SCALE GENOMIC DNA]</scope>
    <source>
        <strain evidence="2 3">TBRC 2205</strain>
    </source>
</reference>